<dbReference type="AlphaFoldDB" id="A0A814SAR9"/>
<evidence type="ECO:0000313" key="3">
    <source>
        <dbReference type="EMBL" id="CAF1455227.1"/>
    </source>
</evidence>
<evidence type="ECO:0008006" key="7">
    <source>
        <dbReference type="Google" id="ProtNLM"/>
    </source>
</evidence>
<dbReference type="Proteomes" id="UP000677228">
    <property type="component" value="Unassembled WGS sequence"/>
</dbReference>
<dbReference type="EMBL" id="CAJOBA010051866">
    <property type="protein sequence ID" value="CAF4249326.1"/>
    <property type="molecule type" value="Genomic_DNA"/>
</dbReference>
<feature type="signal peptide" evidence="1">
    <location>
        <begin position="1"/>
        <end position="18"/>
    </location>
</feature>
<organism evidence="2 6">
    <name type="scientific">Didymodactylos carnosus</name>
    <dbReference type="NCBI Taxonomy" id="1234261"/>
    <lineage>
        <taxon>Eukaryota</taxon>
        <taxon>Metazoa</taxon>
        <taxon>Spiralia</taxon>
        <taxon>Gnathifera</taxon>
        <taxon>Rotifera</taxon>
        <taxon>Eurotatoria</taxon>
        <taxon>Bdelloidea</taxon>
        <taxon>Philodinida</taxon>
        <taxon>Philodinidae</taxon>
        <taxon>Didymodactylos</taxon>
    </lineage>
</organism>
<comment type="caution">
    <text evidence="2">The sequence shown here is derived from an EMBL/GenBank/DDBJ whole genome shotgun (WGS) entry which is preliminary data.</text>
</comment>
<sequence>MLTILIFVLLFNHNTILTQTVLKTNLKVHINTNYQPSQPRMFISIVAIYPHRQFVPWKLCAIICNKHISCRTAVVNLSNQLCTLYRENWYVGTLIPQQLNYTVLALNYCQYPNTEPAYICGVNIQMPFNQYTNTLQLIQEVSSQICVGISIFNEIAYYQAPSYVYATQLQGQKVSTPIWIKSLSAYSNLINLRTDAFGYPYSVTSQSTSRIIELDILSSGNILMTYVVSQLLATPIDDVAIYNGSLWVNSYTNGYVSVINQMTSNTSYVYNLPGLSSGKRTLTYFDDHFWTTAQGTIYKWYANNNTVSIWNTTLPSSVMCTNIVQDYAGRRYVCNSNQMPSLYILDQYGEILGTYNKSLCTLLFDIYYTKYNSYYITSVVNLSNYVSFYGAPL</sequence>
<dbReference type="EMBL" id="CAJOBC010006709">
    <property type="protein sequence ID" value="CAF3908510.1"/>
    <property type="molecule type" value="Genomic_DNA"/>
</dbReference>
<feature type="chain" id="PRO_5036410766" description="Transmembrane protein" evidence="1">
    <location>
        <begin position="19"/>
        <end position="393"/>
    </location>
</feature>
<dbReference type="Proteomes" id="UP000682733">
    <property type="component" value="Unassembled WGS sequence"/>
</dbReference>
<dbReference type="EMBL" id="CAJNOK010030019">
    <property type="protein sequence ID" value="CAF1455227.1"/>
    <property type="molecule type" value="Genomic_DNA"/>
</dbReference>
<dbReference type="Proteomes" id="UP000681722">
    <property type="component" value="Unassembled WGS sequence"/>
</dbReference>
<evidence type="ECO:0000313" key="4">
    <source>
        <dbReference type="EMBL" id="CAF3908510.1"/>
    </source>
</evidence>
<name>A0A814SAR9_9BILA</name>
<evidence type="ECO:0000313" key="2">
    <source>
        <dbReference type="EMBL" id="CAF1144931.1"/>
    </source>
</evidence>
<evidence type="ECO:0000256" key="1">
    <source>
        <dbReference type="SAM" id="SignalP"/>
    </source>
</evidence>
<keyword evidence="6" id="KW-1185">Reference proteome</keyword>
<evidence type="ECO:0000313" key="6">
    <source>
        <dbReference type="Proteomes" id="UP000663829"/>
    </source>
</evidence>
<dbReference type="SUPFAM" id="SSF63829">
    <property type="entry name" value="Calcium-dependent phosphotriesterase"/>
    <property type="match status" value="1"/>
</dbReference>
<gene>
    <name evidence="2" type="ORF">GPM918_LOCUS20879</name>
    <name evidence="3" type="ORF">OVA965_LOCUS35005</name>
    <name evidence="4" type="ORF">SRO942_LOCUS20874</name>
    <name evidence="5" type="ORF">TMI583_LOCUS35958</name>
</gene>
<proteinExistence type="predicted"/>
<protein>
    <recommendedName>
        <fullName evidence="7">Transmembrane protein</fullName>
    </recommendedName>
</protein>
<keyword evidence="1" id="KW-0732">Signal</keyword>
<reference evidence="2" key="1">
    <citation type="submission" date="2021-02" db="EMBL/GenBank/DDBJ databases">
        <authorList>
            <person name="Nowell W R."/>
        </authorList>
    </citation>
    <scope>NUCLEOTIDE SEQUENCE</scope>
</reference>
<dbReference type="EMBL" id="CAJNOQ010006710">
    <property type="protein sequence ID" value="CAF1144931.1"/>
    <property type="molecule type" value="Genomic_DNA"/>
</dbReference>
<dbReference type="Proteomes" id="UP000663829">
    <property type="component" value="Unassembled WGS sequence"/>
</dbReference>
<evidence type="ECO:0000313" key="5">
    <source>
        <dbReference type="EMBL" id="CAF4249326.1"/>
    </source>
</evidence>
<accession>A0A814SAR9</accession>